<gene>
    <name evidence="3" type="ORF">EV672_102138</name>
</gene>
<dbReference type="GO" id="GO:0016887">
    <property type="term" value="F:ATP hydrolysis activity"/>
    <property type="evidence" value="ECO:0007669"/>
    <property type="project" value="InterPro"/>
</dbReference>
<dbReference type="AlphaFoldDB" id="A0A4R6RH87"/>
<dbReference type="InterPro" id="IPR003593">
    <property type="entry name" value="AAA+_ATPase"/>
</dbReference>
<dbReference type="Gene3D" id="3.40.50.300">
    <property type="entry name" value="P-loop containing nucleotide triphosphate hydrolases"/>
    <property type="match status" value="1"/>
</dbReference>
<accession>A0A4R6RH87</accession>
<evidence type="ECO:0000313" key="3">
    <source>
        <dbReference type="EMBL" id="TDP85789.1"/>
    </source>
</evidence>
<dbReference type="PANTHER" id="PTHR46411:SF3">
    <property type="entry name" value="AAA+ ATPASE DOMAIN-CONTAINING PROTEIN"/>
    <property type="match status" value="1"/>
</dbReference>
<dbReference type="OrthoDB" id="9802352at2"/>
<evidence type="ECO:0000259" key="2">
    <source>
        <dbReference type="SMART" id="SM00382"/>
    </source>
</evidence>
<proteinExistence type="predicted"/>
<dbReference type="EMBL" id="SNXW01000002">
    <property type="protein sequence ID" value="TDP85789.1"/>
    <property type="molecule type" value="Genomic_DNA"/>
</dbReference>
<dbReference type="SUPFAM" id="SSF52540">
    <property type="entry name" value="P-loop containing nucleoside triphosphate hydrolases"/>
    <property type="match status" value="1"/>
</dbReference>
<dbReference type="CDD" id="cd19481">
    <property type="entry name" value="RecA-like_protease"/>
    <property type="match status" value="1"/>
</dbReference>
<protein>
    <submittedName>
        <fullName evidence="3">ATPase family protein associated with various cellular activities (AAA)</fullName>
    </submittedName>
</protein>
<name>A0A4R6RH87_9BURK</name>
<feature type="region of interest" description="Disordered" evidence="1">
    <location>
        <begin position="275"/>
        <end position="294"/>
    </location>
</feature>
<dbReference type="Proteomes" id="UP000294593">
    <property type="component" value="Unassembled WGS sequence"/>
</dbReference>
<feature type="compositionally biased region" description="Low complexity" evidence="1">
    <location>
        <begin position="275"/>
        <end position="288"/>
    </location>
</feature>
<dbReference type="InterPro" id="IPR003959">
    <property type="entry name" value="ATPase_AAA_core"/>
</dbReference>
<evidence type="ECO:0000313" key="4">
    <source>
        <dbReference type="Proteomes" id="UP000294593"/>
    </source>
</evidence>
<dbReference type="RefSeq" id="WP_133606743.1">
    <property type="nucleotide sequence ID" value="NZ_SNXW01000002.1"/>
</dbReference>
<dbReference type="InterPro" id="IPR027417">
    <property type="entry name" value="P-loop_NTPase"/>
</dbReference>
<sequence>MMRTPPSSPLAPPPAALSDARVAHLWRTRTVLALLRAGLGTHGDMAAWLERHPVLQAVLDDAADAGLDDLKLDEGIARLDALLSIQTHSALGRLQQSLGLDADGLSCWVAAALSDDDPRLAPVIDDLHGQGGRITRATLVSLCGPQTAALALQALHHAHALLADQRCWVADAALWALACGLPPPPGTWQHLPHSALPRLDELILPETWRQRLRAAAQQGHGMVQPAPQPPTSRGVCWLLRGSPGSGRHSLAAALAQSAGLGLVMPVIDASRALSDGTAHGTAHGAAHGAAHDTAHTPPAHASLCTAAVLLGAMPVLSLSPAPGERLQLPEPPLRLAHAPGQAPLMAVRLPRHGGLGMPGWDTRQIDLTPPDATERHRHWQRALGTDVPPEVLGLRLPRGTLHRVARAAQGEHMGTLDTLGTLGAQASPAWMATIVSHLEAQGRFALDGIARRMPDVRAEEALALPADAQDEFDALVARCRHRDALAEALPAAFGHASGVRALFKGASGTGKTLAARHLATALGRPLYRVDLAATVSKYIGETERNLERVFEAAESLDIVLLLDEGDALLAGRTQVGNATDRYANHETNYLLQRLEHYSGVLVVTTNAAERIDTAFSRRMDVTLDFPLPDALTRLALWQAHLGHLGPALHPEHHDDAAAAQWLDGLERVALRCALSGGQIRNAALHATLLALDGTGRIGPHELRLALEREYRKVGQQCPSLDEVF</sequence>
<dbReference type="GO" id="GO:0005524">
    <property type="term" value="F:ATP binding"/>
    <property type="evidence" value="ECO:0007669"/>
    <property type="project" value="InterPro"/>
</dbReference>
<organism evidence="3 4">
    <name type="scientific">Aquabacterium commune</name>
    <dbReference type="NCBI Taxonomy" id="70586"/>
    <lineage>
        <taxon>Bacteria</taxon>
        <taxon>Pseudomonadati</taxon>
        <taxon>Pseudomonadota</taxon>
        <taxon>Betaproteobacteria</taxon>
        <taxon>Burkholderiales</taxon>
        <taxon>Aquabacterium</taxon>
    </lineage>
</organism>
<dbReference type="SMART" id="SM00382">
    <property type="entry name" value="AAA"/>
    <property type="match status" value="1"/>
</dbReference>
<reference evidence="3 4" key="1">
    <citation type="submission" date="2019-03" db="EMBL/GenBank/DDBJ databases">
        <title>Genomic Encyclopedia of Type Strains, Phase IV (KMG-IV): sequencing the most valuable type-strain genomes for metagenomic binning, comparative biology and taxonomic classification.</title>
        <authorList>
            <person name="Goeker M."/>
        </authorList>
    </citation>
    <scope>NUCLEOTIDE SEQUENCE [LARGE SCALE GENOMIC DNA]</scope>
    <source>
        <strain evidence="3 4">DSM 11901</strain>
    </source>
</reference>
<dbReference type="Pfam" id="PF00004">
    <property type="entry name" value="AAA"/>
    <property type="match status" value="1"/>
</dbReference>
<evidence type="ECO:0000256" key="1">
    <source>
        <dbReference type="SAM" id="MobiDB-lite"/>
    </source>
</evidence>
<dbReference type="PANTHER" id="PTHR46411">
    <property type="entry name" value="FAMILY ATPASE, PUTATIVE-RELATED"/>
    <property type="match status" value="1"/>
</dbReference>
<comment type="caution">
    <text evidence="3">The sequence shown here is derived from an EMBL/GenBank/DDBJ whole genome shotgun (WGS) entry which is preliminary data.</text>
</comment>
<keyword evidence="4" id="KW-1185">Reference proteome</keyword>
<feature type="domain" description="AAA+ ATPase" evidence="2">
    <location>
        <begin position="497"/>
        <end position="629"/>
    </location>
</feature>